<dbReference type="PANTHER" id="PTHR12370">
    <property type="entry name" value="PHOSPHOLIPASE B-RELATED"/>
    <property type="match status" value="1"/>
</dbReference>
<dbReference type="InterPro" id="IPR007000">
    <property type="entry name" value="PLipase_B-like"/>
</dbReference>
<dbReference type="GO" id="GO:0004620">
    <property type="term" value="F:phospholipase activity"/>
    <property type="evidence" value="ECO:0007669"/>
    <property type="project" value="InterPro"/>
</dbReference>
<comment type="similarity">
    <text evidence="1 7">Belongs to the phospholipase B-like family.</text>
</comment>
<sequence>MLRPITVAMRPQWHTYDSEAFANAILNTTHCSALIKPTADYSDLYISHSSWFSYSATNRIYKHYNFGTRKGGSATKMSFSSYAGQISSLDDFYIMDNGLVMTQTTNNVFNNELFDLVHPESLLAWQRVRLANQVAENGKQWSQTIEWHNSGTYNNQYMVVDLNKFKPKEELQDGLLWVSEQIPGHVSYADVTNVLRDSHWPSYNVPYFKDVYAKSGYPA</sequence>
<dbReference type="STRING" id="667725.A0A0L0FKY7"/>
<keyword evidence="3 7" id="KW-0378">Hydrolase</keyword>
<proteinExistence type="inferred from homology"/>
<evidence type="ECO:0000313" key="8">
    <source>
        <dbReference type="EMBL" id="KNC77449.1"/>
    </source>
</evidence>
<dbReference type="RefSeq" id="XP_014151351.1">
    <property type="nucleotide sequence ID" value="XM_014295876.1"/>
</dbReference>
<dbReference type="Pfam" id="PF04916">
    <property type="entry name" value="Phospholip_B"/>
    <property type="match status" value="1"/>
</dbReference>
<protein>
    <recommendedName>
        <fullName evidence="7">Phospholipase B-like</fullName>
        <ecNumber evidence="7">3.1.1.-</ecNumber>
    </recommendedName>
</protein>
<dbReference type="PANTHER" id="PTHR12370:SF1">
    <property type="entry name" value="PHOSPHOLIPASE B-LIKE 1"/>
    <property type="match status" value="1"/>
</dbReference>
<dbReference type="GO" id="GO:0005576">
    <property type="term" value="C:extracellular region"/>
    <property type="evidence" value="ECO:0007669"/>
    <property type="project" value="TreeGrafter"/>
</dbReference>
<keyword evidence="9" id="KW-1185">Reference proteome</keyword>
<feature type="non-terminal residue" evidence="8">
    <location>
        <position position="219"/>
    </location>
</feature>
<evidence type="ECO:0000313" key="9">
    <source>
        <dbReference type="Proteomes" id="UP000054560"/>
    </source>
</evidence>
<keyword evidence="4 7" id="KW-0442">Lipid degradation</keyword>
<evidence type="ECO:0000256" key="1">
    <source>
        <dbReference type="ARBA" id="ARBA00007835"/>
    </source>
</evidence>
<comment type="function">
    <text evidence="7">Putative phospholipase.</text>
</comment>
<organism evidence="8 9">
    <name type="scientific">Sphaeroforma arctica JP610</name>
    <dbReference type="NCBI Taxonomy" id="667725"/>
    <lineage>
        <taxon>Eukaryota</taxon>
        <taxon>Ichthyosporea</taxon>
        <taxon>Ichthyophonida</taxon>
        <taxon>Sphaeroforma</taxon>
    </lineage>
</organism>
<keyword evidence="6" id="KW-0325">Glycoprotein</keyword>
<dbReference type="EMBL" id="KQ242730">
    <property type="protein sequence ID" value="KNC77449.1"/>
    <property type="molecule type" value="Genomic_DNA"/>
</dbReference>
<evidence type="ECO:0000256" key="2">
    <source>
        <dbReference type="ARBA" id="ARBA00022729"/>
    </source>
</evidence>
<evidence type="ECO:0000256" key="7">
    <source>
        <dbReference type="RuleBase" id="RU364138"/>
    </source>
</evidence>
<keyword evidence="5 7" id="KW-0443">Lipid metabolism</keyword>
<reference evidence="8 9" key="1">
    <citation type="submission" date="2011-02" db="EMBL/GenBank/DDBJ databases">
        <title>The Genome Sequence of Sphaeroforma arctica JP610.</title>
        <authorList>
            <consortium name="The Broad Institute Genome Sequencing Platform"/>
            <person name="Russ C."/>
            <person name="Cuomo C."/>
            <person name="Young S.K."/>
            <person name="Zeng Q."/>
            <person name="Gargeya S."/>
            <person name="Alvarado L."/>
            <person name="Berlin A."/>
            <person name="Chapman S.B."/>
            <person name="Chen Z."/>
            <person name="Freedman E."/>
            <person name="Gellesch M."/>
            <person name="Goldberg J."/>
            <person name="Griggs A."/>
            <person name="Gujja S."/>
            <person name="Heilman E."/>
            <person name="Heiman D."/>
            <person name="Howarth C."/>
            <person name="Mehta T."/>
            <person name="Neiman D."/>
            <person name="Pearson M."/>
            <person name="Roberts A."/>
            <person name="Saif S."/>
            <person name="Shea T."/>
            <person name="Shenoy N."/>
            <person name="Sisk P."/>
            <person name="Stolte C."/>
            <person name="Sykes S."/>
            <person name="White J."/>
            <person name="Yandava C."/>
            <person name="Burger G."/>
            <person name="Gray M.W."/>
            <person name="Holland P.W.H."/>
            <person name="King N."/>
            <person name="Lang F.B.F."/>
            <person name="Roger A.J."/>
            <person name="Ruiz-Trillo I."/>
            <person name="Haas B."/>
            <person name="Nusbaum C."/>
            <person name="Birren B."/>
        </authorList>
    </citation>
    <scope>NUCLEOTIDE SEQUENCE [LARGE SCALE GENOMIC DNA]</scope>
    <source>
        <strain evidence="8 9">JP610</strain>
    </source>
</reference>
<dbReference type="GO" id="GO:0009395">
    <property type="term" value="P:phospholipid catabolic process"/>
    <property type="evidence" value="ECO:0007669"/>
    <property type="project" value="TreeGrafter"/>
</dbReference>
<dbReference type="GeneID" id="25910597"/>
<dbReference type="Gene3D" id="3.60.60.30">
    <property type="match status" value="1"/>
</dbReference>
<keyword evidence="2" id="KW-0732">Signal</keyword>
<dbReference type="EC" id="3.1.1.-" evidence="7"/>
<dbReference type="eggNOG" id="KOG3774">
    <property type="taxonomic scope" value="Eukaryota"/>
</dbReference>
<dbReference type="AlphaFoldDB" id="A0A0L0FKY7"/>
<dbReference type="OrthoDB" id="419508at2759"/>
<dbReference type="Proteomes" id="UP000054560">
    <property type="component" value="Unassembled WGS sequence"/>
</dbReference>
<evidence type="ECO:0000256" key="3">
    <source>
        <dbReference type="ARBA" id="ARBA00022801"/>
    </source>
</evidence>
<evidence type="ECO:0000256" key="5">
    <source>
        <dbReference type="ARBA" id="ARBA00023098"/>
    </source>
</evidence>
<evidence type="ECO:0000256" key="4">
    <source>
        <dbReference type="ARBA" id="ARBA00022963"/>
    </source>
</evidence>
<name>A0A0L0FKY7_9EUKA</name>
<accession>A0A0L0FKY7</accession>
<evidence type="ECO:0000256" key="6">
    <source>
        <dbReference type="ARBA" id="ARBA00023180"/>
    </source>
</evidence>
<gene>
    <name evidence="8" type="ORF">SARC_10093</name>
</gene>